<sequence length="53" mass="5666">MKLKAFIGSMLLCIIILFAPIMVNAGVSTHILHPGESGGMTYGVHLHQDPASF</sequence>
<evidence type="ECO:0000313" key="2">
    <source>
        <dbReference type="Proteomes" id="UP001519345"/>
    </source>
</evidence>
<name>A0ABS4IIQ2_9BACI</name>
<evidence type="ECO:0000313" key="1">
    <source>
        <dbReference type="EMBL" id="MBP1970316.1"/>
    </source>
</evidence>
<keyword evidence="2" id="KW-1185">Reference proteome</keyword>
<organism evidence="1 2">
    <name type="scientific">Virgibacillus natechei</name>
    <dbReference type="NCBI Taxonomy" id="1216297"/>
    <lineage>
        <taxon>Bacteria</taxon>
        <taxon>Bacillati</taxon>
        <taxon>Bacillota</taxon>
        <taxon>Bacilli</taxon>
        <taxon>Bacillales</taxon>
        <taxon>Bacillaceae</taxon>
        <taxon>Virgibacillus</taxon>
    </lineage>
</organism>
<protein>
    <recommendedName>
        <fullName evidence="3">Phosphatase</fullName>
    </recommendedName>
</protein>
<comment type="caution">
    <text evidence="1">The sequence shown here is derived from an EMBL/GenBank/DDBJ whole genome shotgun (WGS) entry which is preliminary data.</text>
</comment>
<proteinExistence type="predicted"/>
<dbReference type="Proteomes" id="UP001519345">
    <property type="component" value="Unassembled WGS sequence"/>
</dbReference>
<evidence type="ECO:0008006" key="3">
    <source>
        <dbReference type="Google" id="ProtNLM"/>
    </source>
</evidence>
<accession>A0ABS4IIQ2</accession>
<gene>
    <name evidence="1" type="ORF">J2Z83_002434</name>
</gene>
<reference evidence="1 2" key="1">
    <citation type="submission" date="2021-03" db="EMBL/GenBank/DDBJ databases">
        <title>Genomic Encyclopedia of Type Strains, Phase IV (KMG-IV): sequencing the most valuable type-strain genomes for metagenomic binning, comparative biology and taxonomic classification.</title>
        <authorList>
            <person name="Goeker M."/>
        </authorList>
    </citation>
    <scope>NUCLEOTIDE SEQUENCE [LARGE SCALE GENOMIC DNA]</scope>
    <source>
        <strain evidence="1 2">DSM 25609</strain>
    </source>
</reference>
<dbReference type="EMBL" id="JAGGKX010000012">
    <property type="protein sequence ID" value="MBP1970316.1"/>
    <property type="molecule type" value="Genomic_DNA"/>
</dbReference>